<dbReference type="InterPro" id="IPR020575">
    <property type="entry name" value="Hsp90_N"/>
</dbReference>
<dbReference type="PANTHER" id="PTHR11528">
    <property type="entry name" value="HEAT SHOCK PROTEIN 90 FAMILY MEMBER"/>
    <property type="match status" value="1"/>
</dbReference>
<dbReference type="GO" id="GO:0051082">
    <property type="term" value="F:unfolded protein binding"/>
    <property type="evidence" value="ECO:0007669"/>
    <property type="project" value="InterPro"/>
</dbReference>
<dbReference type="GO" id="GO:0005524">
    <property type="term" value="F:ATP binding"/>
    <property type="evidence" value="ECO:0007669"/>
    <property type="project" value="UniProtKB-KW"/>
</dbReference>
<evidence type="ECO:0000313" key="6">
    <source>
        <dbReference type="EMBL" id="RAI43092.1"/>
    </source>
</evidence>
<keyword evidence="2" id="KW-0547">Nucleotide-binding</keyword>
<protein>
    <recommendedName>
        <fullName evidence="5">HD-CE domain-containing protein</fullName>
    </recommendedName>
</protein>
<feature type="domain" description="HD-CE" evidence="5">
    <location>
        <begin position="1"/>
        <end position="265"/>
    </location>
</feature>
<organism evidence="6 7">
    <name type="scientific">Rhodoplanes roseus</name>
    <dbReference type="NCBI Taxonomy" id="29409"/>
    <lineage>
        <taxon>Bacteria</taxon>
        <taxon>Pseudomonadati</taxon>
        <taxon>Pseudomonadota</taxon>
        <taxon>Alphaproteobacteria</taxon>
        <taxon>Hyphomicrobiales</taxon>
        <taxon>Nitrobacteraceae</taxon>
        <taxon>Rhodoplanes</taxon>
    </lineage>
</organism>
<dbReference type="InterPro" id="IPR036890">
    <property type="entry name" value="HATPase_C_sf"/>
</dbReference>
<keyword evidence="4" id="KW-0143">Chaperone</keyword>
<dbReference type="InterPro" id="IPR001404">
    <property type="entry name" value="Hsp90_fam"/>
</dbReference>
<dbReference type="InterPro" id="IPR056471">
    <property type="entry name" value="HD-CE"/>
</dbReference>
<dbReference type="PRINTS" id="PR00775">
    <property type="entry name" value="HEATSHOCK90"/>
</dbReference>
<evidence type="ECO:0000256" key="1">
    <source>
        <dbReference type="ARBA" id="ARBA00008239"/>
    </source>
</evidence>
<evidence type="ECO:0000256" key="3">
    <source>
        <dbReference type="ARBA" id="ARBA00022840"/>
    </source>
</evidence>
<dbReference type="EMBL" id="NPEX01000107">
    <property type="protein sequence ID" value="RAI43092.1"/>
    <property type="molecule type" value="Genomic_DNA"/>
</dbReference>
<dbReference type="Proteomes" id="UP000249130">
    <property type="component" value="Unassembled WGS sequence"/>
</dbReference>
<dbReference type="OrthoDB" id="9802640at2"/>
<evidence type="ECO:0000256" key="2">
    <source>
        <dbReference type="ARBA" id="ARBA00022741"/>
    </source>
</evidence>
<dbReference type="Pfam" id="PF13589">
    <property type="entry name" value="HATPase_c_3"/>
    <property type="match status" value="1"/>
</dbReference>
<evidence type="ECO:0000259" key="5">
    <source>
        <dbReference type="Pfam" id="PF24391"/>
    </source>
</evidence>
<gene>
    <name evidence="6" type="ORF">CH341_16150</name>
</gene>
<dbReference type="GO" id="GO:0140662">
    <property type="term" value="F:ATP-dependent protein folding chaperone"/>
    <property type="evidence" value="ECO:0007669"/>
    <property type="project" value="InterPro"/>
</dbReference>
<dbReference type="Pfam" id="PF24391">
    <property type="entry name" value="HD-CE"/>
    <property type="match status" value="1"/>
</dbReference>
<evidence type="ECO:0000313" key="7">
    <source>
        <dbReference type="Proteomes" id="UP000249130"/>
    </source>
</evidence>
<accession>A0A327L0Q3</accession>
<dbReference type="Gene3D" id="3.30.565.10">
    <property type="entry name" value="Histidine kinase-like ATPase, C-terminal domain"/>
    <property type="match status" value="1"/>
</dbReference>
<evidence type="ECO:0000256" key="4">
    <source>
        <dbReference type="ARBA" id="ARBA00023186"/>
    </source>
</evidence>
<comment type="similarity">
    <text evidence="1">Belongs to the heat shock protein 90 family.</text>
</comment>
<dbReference type="SUPFAM" id="SSF55874">
    <property type="entry name" value="ATPase domain of HSP90 chaperone/DNA topoisomerase II/histidine kinase"/>
    <property type="match status" value="1"/>
</dbReference>
<reference evidence="6 7" key="1">
    <citation type="submission" date="2017-07" db="EMBL/GenBank/DDBJ databases">
        <title>Draft Genome Sequences of Select Purple Nonsulfur Bacteria.</title>
        <authorList>
            <person name="Lasarre B."/>
            <person name="Mckinlay J.B."/>
        </authorList>
    </citation>
    <scope>NUCLEOTIDE SEQUENCE [LARGE SCALE GENOMIC DNA]</scope>
    <source>
        <strain evidence="6 7">DSM 5909</strain>
    </source>
</reference>
<keyword evidence="3" id="KW-0067">ATP-binding</keyword>
<dbReference type="GO" id="GO:0016887">
    <property type="term" value="F:ATP hydrolysis activity"/>
    <property type="evidence" value="ECO:0007669"/>
    <property type="project" value="InterPro"/>
</dbReference>
<sequence length="972" mass="109552">MLDNAEWIIPKETKGVLTPADWLFLTLGIYFHDVGLLVSRNEYEVRYQSAEYNRFLAEPIIPSSKYSEYLARLEQLSKEDADRIQYQDFVRANHGNRVQAWIEGVPLDDNEASKEVRQQISSLFSHVDATTRRDLALVCASHTRDDLSDTGKYKISQPYGSTRKEEVNLQYVAVVLRAADLLQITKRRAPLVLYQIVSPKDPISQLEWQKQGAVRSVRPKPGIDRDGNVSEAVASATVEVHARFERPDGFFGLTDYLLYAEQELQLCHAAIIKSERLLENPPKFPWRFIDSSGVEANGFLTQSFGFSLDQEKILELLTGHTLYNDTSVVIRELTQNALDAVRLQRFLDQKNNPLSTTAGHIKIAWRSKERMLMIIDNGTGMSQEVIEKHFLKVGSSRYQDEHFKEKYPEFSSISRFGIGALSVFMVSDDVEITTCSPDDPEARIISLRSVHGKYLIKLLNKVADREQIGVFPHGTSVRLNLRPTAEIGDVLKIAKMWLMFPQTRVTVHIDDEPPQDIGFCSPRDAIEGYLNGPAGRRRYDNKIEVREMEEDGVTLAFAVSKNEIFKEWSLFQIPQHRYAIDDEQEAPPTGIFIEGVGVEFSTPGFSAVNVLAIANAVGPAAPKTNVARSALEDTPEQRRMLATIYRLYSKHISNEIDRLATEEGYSLSRAVGEAPFIASLLLAQTNSLSRPSLLSKAISQTPLIIVEDGSGRRKISYEDLRALGEFWTVESPLSRSIETFVREAPSDITASSIIKTLGNSASTYPPGCTMCTFSSSSYVDAMVRADFEISEVSASESLRRINLKWSLKGERPRWIRSEDYWKRSAQSDRRLSSVLDWMHERGSRGATQQINLPTEKAPMAGLENVGGFASNGEVYIKVGEPIVEFFKDIVYGKDGVAKERCVASHLVLLQFAIGGGYDWAEFSKESLVRTEEYGIYEFLEPYISIDKFISALNRSNSRLFNPYAWDRRGKGL</sequence>
<comment type="caution">
    <text evidence="6">The sequence shown here is derived from an EMBL/GenBank/DDBJ whole genome shotgun (WGS) entry which is preliminary data.</text>
</comment>
<dbReference type="AlphaFoldDB" id="A0A327L0Q3"/>
<keyword evidence="7" id="KW-1185">Reference proteome</keyword>
<name>A0A327L0Q3_9BRAD</name>
<proteinExistence type="inferred from homology"/>